<evidence type="ECO:0000313" key="3">
    <source>
        <dbReference type="Proteomes" id="UP000236454"/>
    </source>
</evidence>
<organism evidence="2 3">
    <name type="scientific">Lishizhenia tianjinensis</name>
    <dbReference type="NCBI Taxonomy" id="477690"/>
    <lineage>
        <taxon>Bacteria</taxon>
        <taxon>Pseudomonadati</taxon>
        <taxon>Bacteroidota</taxon>
        <taxon>Flavobacteriia</taxon>
        <taxon>Flavobacteriales</taxon>
        <taxon>Crocinitomicaceae</taxon>
        <taxon>Lishizhenia</taxon>
    </lineage>
</organism>
<feature type="transmembrane region" description="Helical" evidence="1">
    <location>
        <begin position="12"/>
        <end position="35"/>
    </location>
</feature>
<feature type="transmembrane region" description="Helical" evidence="1">
    <location>
        <begin position="134"/>
        <end position="157"/>
    </location>
</feature>
<keyword evidence="3" id="KW-1185">Reference proteome</keyword>
<proteinExistence type="predicted"/>
<keyword evidence="1" id="KW-0472">Membrane</keyword>
<keyword evidence="1" id="KW-0812">Transmembrane</keyword>
<sequence length="160" mass="17004">MENKTTNIIGMAIKLAIIVPILILGLSVMFSGVHVENSAPEVVEEFREGGLLTSTTMFSFVAIGLCAFLVLAFFVILLITQPKKAIKSILGIILVGILYVILNAIGTADTNETLRLAEDVQVEQSVIDSSTAGIWTAAITLIVGIAAILLGPVINLVRKN</sequence>
<name>A0A1I6ZIU5_9FLAO</name>
<dbReference type="STRING" id="477690.SAMN05216474_1397"/>
<reference evidence="2 3" key="1">
    <citation type="submission" date="2016-10" db="EMBL/GenBank/DDBJ databases">
        <authorList>
            <person name="de Groot N.N."/>
        </authorList>
    </citation>
    <scope>NUCLEOTIDE SEQUENCE [LARGE SCALE GENOMIC DNA]</scope>
    <source>
        <strain evidence="2 3">CGMCC 1.7005</strain>
    </source>
</reference>
<feature type="transmembrane region" description="Helical" evidence="1">
    <location>
        <begin position="86"/>
        <end position="106"/>
    </location>
</feature>
<dbReference type="RefSeq" id="WP_090247650.1">
    <property type="nucleotide sequence ID" value="NZ_FPAS01000002.1"/>
</dbReference>
<evidence type="ECO:0000313" key="2">
    <source>
        <dbReference type="EMBL" id="SFT62606.1"/>
    </source>
</evidence>
<gene>
    <name evidence="2" type="ORF">SAMN05216474_1397</name>
</gene>
<accession>A0A1I6ZIU5</accession>
<evidence type="ECO:0000256" key="1">
    <source>
        <dbReference type="SAM" id="Phobius"/>
    </source>
</evidence>
<dbReference type="Proteomes" id="UP000236454">
    <property type="component" value="Unassembled WGS sequence"/>
</dbReference>
<keyword evidence="1" id="KW-1133">Transmembrane helix</keyword>
<dbReference type="EMBL" id="FPAS01000002">
    <property type="protein sequence ID" value="SFT62606.1"/>
    <property type="molecule type" value="Genomic_DNA"/>
</dbReference>
<protein>
    <submittedName>
        <fullName evidence="2">Uncharacterized protein</fullName>
    </submittedName>
</protein>
<feature type="transmembrane region" description="Helical" evidence="1">
    <location>
        <begin position="55"/>
        <end position="79"/>
    </location>
</feature>
<dbReference type="AlphaFoldDB" id="A0A1I6ZIU5"/>